<dbReference type="SMART" id="SM00052">
    <property type="entry name" value="EAL"/>
    <property type="match status" value="1"/>
</dbReference>
<dbReference type="Gene3D" id="3.30.450.40">
    <property type="match status" value="2"/>
</dbReference>
<dbReference type="InterPro" id="IPR001633">
    <property type="entry name" value="EAL_dom"/>
</dbReference>
<dbReference type="SUPFAM" id="SSF55781">
    <property type="entry name" value="GAF domain-like"/>
    <property type="match status" value="2"/>
</dbReference>
<evidence type="ECO:0000313" key="3">
    <source>
        <dbReference type="EMBL" id="MEO3683208.1"/>
    </source>
</evidence>
<keyword evidence="3" id="KW-0548">Nucleotidyltransferase</keyword>
<dbReference type="Pfam" id="PF00563">
    <property type="entry name" value="EAL"/>
    <property type="match status" value="1"/>
</dbReference>
<sequence>MDTIISHSETFPRIEHLQKRVARLRRLAKKYKRSEIIQNALLGISNIATQVTSLDDFYQRVHLHLQQLIPAENFFIASQDAKTGLTSLPFFADQQDSHPTELYPDQEISALLNSGLTGYVLRNGEPLLCDDNKFNELIASGDIKSLGSPSHQWLGVPIKTKDVVSGVLVVQSYNEANTYGELELELMGFICHHISGVMERLEHHQQLEQAIVERTKELSQAYEKVKQEVTERVKAEKLQKTLFEIADLSASNVLQQDFYLRLHAIISQLIPANNCFISLIDKNNMLSFPFYVSQMTAEYPASRPMQDGLTEYILQHKLPRLFSAKDISTMVSLGEIYAKSPELNKTDRMHQWIGIPLIINGEVAGALTIYSLDDAHIYQLKDLELLTFVSQHMANAIERKLAAESLKNSHELLEDKVVQRTMALAELNNNLQKEINQRRKMEDQLLYDAQHDGLTGLPNRSYLMERLSQALKHLRRHGLDQFALLFIDLDRFKVINDSFGHLEGDRFLIETSQRIKSCIRDNDTLARMGGDEFVILLDSINATEDAVEVCERILQILSMPYQLAKQEFISGASIGVAFSGRNKLVTSESLLRDADAAMYQAKANGKGCFVIFDNKLSAKSKLQHDLEIEFKQALEQQGFKIHYIEVVDFNTGEIIAIEPQVEWHHLKQGIIDHSKMKRLAAQYQLTLNLDAYMFGHLNEHFQSIKQRYGTNIDLHLSISSQHIKNKFVLRNLKNTIKGSNIDLRKLILFFNEQALMQDTENHINGFELISQLDVQIGIDGYGTGYSSLSCLSFLPIKALKLDEDISKHLLNDKQLQLVKAYQLTAQTLNFDMYATTIDTQQQVRQFLELGYMRGQGRAISKLFNEKKKPHKSCA</sequence>
<reference evidence="3 4" key="1">
    <citation type="submission" date="2024-05" db="EMBL/GenBank/DDBJ databases">
        <title>Genome sequencing of Marine Estuary Bacteria, Shewanella vesiculosa and S. baltica, and Pseudomonas syringae.</title>
        <authorList>
            <person name="Gurung A."/>
            <person name="Maclea K.S."/>
        </authorList>
    </citation>
    <scope>NUCLEOTIDE SEQUENCE [LARGE SCALE GENOMIC DNA]</scope>
    <source>
        <strain evidence="3 4">1A</strain>
    </source>
</reference>
<evidence type="ECO:0000259" key="2">
    <source>
        <dbReference type="PROSITE" id="PS50887"/>
    </source>
</evidence>
<dbReference type="InterPro" id="IPR052155">
    <property type="entry name" value="Biofilm_reg_signaling"/>
</dbReference>
<dbReference type="EMBL" id="JBDPZN010000005">
    <property type="protein sequence ID" value="MEO3683208.1"/>
    <property type="molecule type" value="Genomic_DNA"/>
</dbReference>
<feature type="domain" description="GGDEF" evidence="2">
    <location>
        <begin position="480"/>
        <end position="614"/>
    </location>
</feature>
<organism evidence="3 4">
    <name type="scientific">Shewanella vesiculosa</name>
    <dbReference type="NCBI Taxonomy" id="518738"/>
    <lineage>
        <taxon>Bacteria</taxon>
        <taxon>Pseudomonadati</taxon>
        <taxon>Pseudomonadota</taxon>
        <taxon>Gammaproteobacteria</taxon>
        <taxon>Alteromonadales</taxon>
        <taxon>Shewanellaceae</taxon>
        <taxon>Shewanella</taxon>
    </lineage>
</organism>
<dbReference type="InterPro" id="IPR000160">
    <property type="entry name" value="GGDEF_dom"/>
</dbReference>
<dbReference type="Pfam" id="PF13185">
    <property type="entry name" value="GAF_2"/>
    <property type="match status" value="2"/>
</dbReference>
<dbReference type="SMART" id="SM00065">
    <property type="entry name" value="GAF"/>
    <property type="match status" value="2"/>
</dbReference>
<dbReference type="InterPro" id="IPR035919">
    <property type="entry name" value="EAL_sf"/>
</dbReference>
<dbReference type="SUPFAM" id="SSF141868">
    <property type="entry name" value="EAL domain-like"/>
    <property type="match status" value="1"/>
</dbReference>
<dbReference type="SMART" id="SM00267">
    <property type="entry name" value="GGDEF"/>
    <property type="match status" value="1"/>
</dbReference>
<dbReference type="InterPro" id="IPR043128">
    <property type="entry name" value="Rev_trsase/Diguanyl_cyclase"/>
</dbReference>
<name>A0ABV0FQU1_9GAMM</name>
<dbReference type="PANTHER" id="PTHR44757:SF2">
    <property type="entry name" value="BIOFILM ARCHITECTURE MAINTENANCE PROTEIN MBAA"/>
    <property type="match status" value="1"/>
</dbReference>
<gene>
    <name evidence="3" type="ORF">ABHN84_13025</name>
</gene>
<feature type="domain" description="EAL" evidence="1">
    <location>
        <begin position="623"/>
        <end position="874"/>
    </location>
</feature>
<protein>
    <submittedName>
        <fullName evidence="3">Diguanylate cyclase</fullName>
        <ecNumber evidence="3">2.7.7.65</ecNumber>
    </submittedName>
</protein>
<dbReference type="CDD" id="cd01949">
    <property type="entry name" value="GGDEF"/>
    <property type="match status" value="1"/>
</dbReference>
<dbReference type="NCBIfam" id="TIGR00254">
    <property type="entry name" value="GGDEF"/>
    <property type="match status" value="1"/>
</dbReference>
<comment type="caution">
    <text evidence="3">The sequence shown here is derived from an EMBL/GenBank/DDBJ whole genome shotgun (WGS) entry which is preliminary data.</text>
</comment>
<dbReference type="InterPro" id="IPR003018">
    <property type="entry name" value="GAF"/>
</dbReference>
<evidence type="ECO:0000313" key="4">
    <source>
        <dbReference type="Proteomes" id="UP001477278"/>
    </source>
</evidence>
<dbReference type="SUPFAM" id="SSF55073">
    <property type="entry name" value="Nucleotide cyclase"/>
    <property type="match status" value="1"/>
</dbReference>
<dbReference type="InterPro" id="IPR029016">
    <property type="entry name" value="GAF-like_dom_sf"/>
</dbReference>
<keyword evidence="4" id="KW-1185">Reference proteome</keyword>
<accession>A0ABV0FQU1</accession>
<dbReference type="PROSITE" id="PS50883">
    <property type="entry name" value="EAL"/>
    <property type="match status" value="1"/>
</dbReference>
<evidence type="ECO:0000259" key="1">
    <source>
        <dbReference type="PROSITE" id="PS50883"/>
    </source>
</evidence>
<dbReference type="RefSeq" id="WP_347690396.1">
    <property type="nucleotide sequence ID" value="NZ_JBDPZN010000005.1"/>
</dbReference>
<dbReference type="GO" id="GO:0052621">
    <property type="term" value="F:diguanylate cyclase activity"/>
    <property type="evidence" value="ECO:0007669"/>
    <property type="project" value="UniProtKB-EC"/>
</dbReference>
<dbReference type="Gene3D" id="3.20.20.450">
    <property type="entry name" value="EAL domain"/>
    <property type="match status" value="1"/>
</dbReference>
<dbReference type="Gene3D" id="3.30.70.270">
    <property type="match status" value="1"/>
</dbReference>
<dbReference type="PANTHER" id="PTHR44757">
    <property type="entry name" value="DIGUANYLATE CYCLASE DGCP"/>
    <property type="match status" value="1"/>
</dbReference>
<dbReference type="EC" id="2.7.7.65" evidence="3"/>
<proteinExistence type="predicted"/>
<keyword evidence="3" id="KW-0808">Transferase</keyword>
<dbReference type="Proteomes" id="UP001477278">
    <property type="component" value="Unassembled WGS sequence"/>
</dbReference>
<dbReference type="Pfam" id="PF00990">
    <property type="entry name" value="GGDEF"/>
    <property type="match status" value="1"/>
</dbReference>
<dbReference type="InterPro" id="IPR029787">
    <property type="entry name" value="Nucleotide_cyclase"/>
</dbReference>
<dbReference type="PROSITE" id="PS50887">
    <property type="entry name" value="GGDEF"/>
    <property type="match status" value="1"/>
</dbReference>
<dbReference type="CDD" id="cd01948">
    <property type="entry name" value="EAL"/>
    <property type="match status" value="1"/>
</dbReference>